<name>A0ABN3EXR1_9ACTN</name>
<keyword evidence="2" id="KW-0378">Hydrolase</keyword>
<sequence>MGAAADVEFREDILGAPYEAAELPLASDEEGAVSATLVRRLVPGAQRAVLYLHGYTDYFFQTNLAEHFVAAGFSFYALDLRKYGRSLRPHQSPNFVRDLRAYDEELDEAVRIIRDVDGHTQLLVNGHSTGGLIAALWASRRARRGLVDGLFLNSPFLAMPAAPAVRNLGAPAIEAMGRLAPTTKLPAPLNPHYVHSLHRDHKGSWDFDLTLKPAEGFPLFAGWLAAIQRGHRRVRQGLGIDCPVLVMASTASIVTAKWDPALHHRDAVLRADDIAALAPRLGRHVTTVRIEGGVHDLVLSGEQARAQVFAELDRWIDAYFPALPRE</sequence>
<proteinExistence type="predicted"/>
<accession>A0ABN3EXR1</accession>
<protein>
    <submittedName>
        <fullName evidence="2">Alpha/beta hydrolase</fullName>
    </submittedName>
</protein>
<feature type="domain" description="Serine aminopeptidase S33" evidence="1">
    <location>
        <begin position="46"/>
        <end position="254"/>
    </location>
</feature>
<dbReference type="Gene3D" id="3.40.50.1820">
    <property type="entry name" value="alpha/beta hydrolase"/>
    <property type="match status" value="1"/>
</dbReference>
<dbReference type="Proteomes" id="UP001500305">
    <property type="component" value="Unassembled WGS sequence"/>
</dbReference>
<evidence type="ECO:0000313" key="3">
    <source>
        <dbReference type="Proteomes" id="UP001500305"/>
    </source>
</evidence>
<dbReference type="Pfam" id="PF12146">
    <property type="entry name" value="Hydrolase_4"/>
    <property type="match status" value="1"/>
</dbReference>
<dbReference type="InterPro" id="IPR029058">
    <property type="entry name" value="AB_hydrolase_fold"/>
</dbReference>
<dbReference type="InterPro" id="IPR051044">
    <property type="entry name" value="MAG_DAG_Lipase"/>
</dbReference>
<dbReference type="GO" id="GO:0016787">
    <property type="term" value="F:hydrolase activity"/>
    <property type="evidence" value="ECO:0007669"/>
    <property type="project" value="UniProtKB-KW"/>
</dbReference>
<reference evidence="2 3" key="1">
    <citation type="journal article" date="2019" name="Int. J. Syst. Evol. Microbiol.">
        <title>The Global Catalogue of Microorganisms (GCM) 10K type strain sequencing project: providing services to taxonomists for standard genome sequencing and annotation.</title>
        <authorList>
            <consortium name="The Broad Institute Genomics Platform"/>
            <consortium name="The Broad Institute Genome Sequencing Center for Infectious Disease"/>
            <person name="Wu L."/>
            <person name="Ma J."/>
        </authorList>
    </citation>
    <scope>NUCLEOTIDE SEQUENCE [LARGE SCALE GENOMIC DNA]</scope>
    <source>
        <strain evidence="2 3">JCM 7356</strain>
    </source>
</reference>
<gene>
    <name evidence="2" type="ORF">GCM10010430_72240</name>
</gene>
<organism evidence="2 3">
    <name type="scientific">Kitasatospora cystarginea</name>
    <dbReference type="NCBI Taxonomy" id="58350"/>
    <lineage>
        <taxon>Bacteria</taxon>
        <taxon>Bacillati</taxon>
        <taxon>Actinomycetota</taxon>
        <taxon>Actinomycetes</taxon>
        <taxon>Kitasatosporales</taxon>
        <taxon>Streptomycetaceae</taxon>
        <taxon>Kitasatospora</taxon>
    </lineage>
</organism>
<dbReference type="RefSeq" id="WP_344640807.1">
    <property type="nucleotide sequence ID" value="NZ_BAAATR010000053.1"/>
</dbReference>
<dbReference type="InterPro" id="IPR022742">
    <property type="entry name" value="Hydrolase_4"/>
</dbReference>
<evidence type="ECO:0000313" key="2">
    <source>
        <dbReference type="EMBL" id="GAA2275912.1"/>
    </source>
</evidence>
<evidence type="ECO:0000259" key="1">
    <source>
        <dbReference type="Pfam" id="PF12146"/>
    </source>
</evidence>
<comment type="caution">
    <text evidence="2">The sequence shown here is derived from an EMBL/GenBank/DDBJ whole genome shotgun (WGS) entry which is preliminary data.</text>
</comment>
<dbReference type="SUPFAM" id="SSF53474">
    <property type="entry name" value="alpha/beta-Hydrolases"/>
    <property type="match status" value="1"/>
</dbReference>
<dbReference type="EMBL" id="BAAATR010000053">
    <property type="protein sequence ID" value="GAA2275912.1"/>
    <property type="molecule type" value="Genomic_DNA"/>
</dbReference>
<dbReference type="PANTHER" id="PTHR11614">
    <property type="entry name" value="PHOSPHOLIPASE-RELATED"/>
    <property type="match status" value="1"/>
</dbReference>
<keyword evidence="3" id="KW-1185">Reference proteome</keyword>